<dbReference type="PANTHER" id="PTHR33736:SF13">
    <property type="entry name" value="OS11G0155100 PROTEIN"/>
    <property type="match status" value="1"/>
</dbReference>
<evidence type="ECO:0000256" key="2">
    <source>
        <dbReference type="SAM" id="MobiDB-lite"/>
    </source>
</evidence>
<dbReference type="AlphaFoldDB" id="A0A3S3Q7A8"/>
<dbReference type="InterPro" id="IPR001810">
    <property type="entry name" value="F-box_dom"/>
</dbReference>
<organism evidence="4 5">
    <name type="scientific">Cinnamomum micranthum f. kanehirae</name>
    <dbReference type="NCBI Taxonomy" id="337451"/>
    <lineage>
        <taxon>Eukaryota</taxon>
        <taxon>Viridiplantae</taxon>
        <taxon>Streptophyta</taxon>
        <taxon>Embryophyta</taxon>
        <taxon>Tracheophyta</taxon>
        <taxon>Spermatophyta</taxon>
        <taxon>Magnoliopsida</taxon>
        <taxon>Magnoliidae</taxon>
        <taxon>Laurales</taxon>
        <taxon>Lauraceae</taxon>
        <taxon>Cinnamomum</taxon>
    </lineage>
</organism>
<proteinExistence type="predicted"/>
<name>A0A3S3Q7A8_9MAGN</name>
<feature type="region of interest" description="Disordered" evidence="2">
    <location>
        <begin position="325"/>
        <end position="359"/>
    </location>
</feature>
<dbReference type="PROSITE" id="PS50181">
    <property type="entry name" value="FBOX"/>
    <property type="match status" value="1"/>
</dbReference>
<sequence>MSPSFREPTTTTTSSGDSGDTTTISALPLDVLTHILSLLDGPALASASCASSHLRSFSAHPLLWRRLCTSSWPSTNHLPLSDYRSFFSDAFSALPLTTQSPPSLPPPPNLISAVDLRFNNHPIVSTVLQTETRSSWFLTSPFRIDALYPKEPPPLPPAATRSGSTIAAELSLSWIVVDPITHRAANLSSIRPVSVQRHWFSGETQVRFATILGRGSDWVQCGIVVTCDVYCEGERGNGVQVREVCLQVEDMDGMNLNGEESLDILQMAMEGKRKRRREEERRERYLQYLKRKMERKEEKMRREGRLDTACLVSNRRRSQPFDAAFSNFENGADGPDSSLSSAASAPGLSGYGGGEEKKR</sequence>
<dbReference type="EMBL" id="QPKB01000003">
    <property type="protein sequence ID" value="RWR80032.1"/>
    <property type="molecule type" value="Genomic_DNA"/>
</dbReference>
<dbReference type="Proteomes" id="UP000283530">
    <property type="component" value="Unassembled WGS sequence"/>
</dbReference>
<dbReference type="SUPFAM" id="SSF81383">
    <property type="entry name" value="F-box domain"/>
    <property type="match status" value="1"/>
</dbReference>
<evidence type="ECO:0000259" key="3">
    <source>
        <dbReference type="PROSITE" id="PS50181"/>
    </source>
</evidence>
<reference evidence="4 5" key="1">
    <citation type="journal article" date="2019" name="Nat. Plants">
        <title>Stout camphor tree genome fills gaps in understanding of flowering plant genome evolution.</title>
        <authorList>
            <person name="Chaw S.M."/>
            <person name="Liu Y.C."/>
            <person name="Wu Y.W."/>
            <person name="Wang H.Y."/>
            <person name="Lin C.I."/>
            <person name="Wu C.S."/>
            <person name="Ke H.M."/>
            <person name="Chang L.Y."/>
            <person name="Hsu C.Y."/>
            <person name="Yang H.T."/>
            <person name="Sudianto E."/>
            <person name="Hsu M.H."/>
            <person name="Wu K.P."/>
            <person name="Wang L.N."/>
            <person name="Leebens-Mack J.H."/>
            <person name="Tsai I.J."/>
        </authorList>
    </citation>
    <scope>NUCLEOTIDE SEQUENCE [LARGE SCALE GENOMIC DNA]</scope>
    <source>
        <strain evidence="5">cv. Chaw 1501</strain>
        <tissue evidence="4">Young leaves</tissue>
    </source>
</reference>
<keyword evidence="1" id="KW-0175">Coiled coil</keyword>
<feature type="compositionally biased region" description="Low complexity" evidence="2">
    <location>
        <begin position="331"/>
        <end position="348"/>
    </location>
</feature>
<feature type="region of interest" description="Disordered" evidence="2">
    <location>
        <begin position="1"/>
        <end position="21"/>
    </location>
</feature>
<gene>
    <name evidence="4" type="ORF">CKAN_00864000</name>
</gene>
<dbReference type="Pfam" id="PF12937">
    <property type="entry name" value="F-box-like"/>
    <property type="match status" value="1"/>
</dbReference>
<accession>A0A3S3Q7A8</accession>
<feature type="compositionally biased region" description="Low complexity" evidence="2">
    <location>
        <begin position="9"/>
        <end position="21"/>
    </location>
</feature>
<evidence type="ECO:0000256" key="1">
    <source>
        <dbReference type="SAM" id="Coils"/>
    </source>
</evidence>
<dbReference type="SMART" id="SM00256">
    <property type="entry name" value="FBOX"/>
    <property type="match status" value="1"/>
</dbReference>
<dbReference type="InterPro" id="IPR036047">
    <property type="entry name" value="F-box-like_dom_sf"/>
</dbReference>
<dbReference type="OrthoDB" id="671172at2759"/>
<protein>
    <submittedName>
        <fullName evidence="4">Putative F-box protein</fullName>
    </submittedName>
</protein>
<comment type="caution">
    <text evidence="4">The sequence shown here is derived from an EMBL/GenBank/DDBJ whole genome shotgun (WGS) entry which is preliminary data.</text>
</comment>
<evidence type="ECO:0000313" key="4">
    <source>
        <dbReference type="EMBL" id="RWR80032.1"/>
    </source>
</evidence>
<feature type="domain" description="F-box" evidence="3">
    <location>
        <begin position="21"/>
        <end position="67"/>
    </location>
</feature>
<dbReference type="PANTHER" id="PTHR33736">
    <property type="entry name" value="F-BOX PROTEIN-RELATED"/>
    <property type="match status" value="1"/>
</dbReference>
<keyword evidence="5" id="KW-1185">Reference proteome</keyword>
<evidence type="ECO:0000313" key="5">
    <source>
        <dbReference type="Proteomes" id="UP000283530"/>
    </source>
</evidence>
<dbReference type="InterPro" id="IPR045283">
    <property type="entry name" value="AT3G44326-like"/>
</dbReference>
<dbReference type="Gene3D" id="1.20.1280.50">
    <property type="match status" value="1"/>
</dbReference>
<feature type="coiled-coil region" evidence="1">
    <location>
        <begin position="262"/>
        <end position="306"/>
    </location>
</feature>